<dbReference type="GO" id="GO:0008270">
    <property type="term" value="F:zinc ion binding"/>
    <property type="evidence" value="ECO:0007669"/>
    <property type="project" value="InterPro"/>
</dbReference>
<dbReference type="SUPFAM" id="SSF57701">
    <property type="entry name" value="Zn2/Cys6 DNA-binding domain"/>
    <property type="match status" value="1"/>
</dbReference>
<dbReference type="GO" id="GO:0006351">
    <property type="term" value="P:DNA-templated transcription"/>
    <property type="evidence" value="ECO:0007669"/>
    <property type="project" value="InterPro"/>
</dbReference>
<dbReference type="CDD" id="cd12148">
    <property type="entry name" value="fungal_TF_MHR"/>
    <property type="match status" value="1"/>
</dbReference>
<sequence length="541" mass="59472">MASSSSSKPSDERAGGTPGYLPRGGACVSCRRRKMKCDGKRPICSQCDRAGRAEDCEYTTGQERSTVQILEENISRLEARIQELQNPDVASTSVTLHQPYVQDPPRHIAEALLAGFFPFSTDLGFFLNIPRFQASMMQGYPIGHPSRPAPALIYTIYLWSIRLSHDPTVKAHEAAYLFRATQDAATVLSSTHPQRVLHSIQAEVLLTTYFFANGRFFEGKYHLANAVATAISVGMHKIRSVTPQQPQSDNNTIPPPRNSTEEGERIIGAWLILTLDKLWAAALEYTPNFVYSSHAMATQVDTPWPLEMEDFEQGLLPQHVRTANTIQNFLTGVPSPDLGLSTWAFESKAAILWDRANVFVRKCSGSAVAQLTLPPLIQEFTNLSALIDNVVATLPSTDPQEIVRVEDPAQARRLAIGLTILKMATIVLHGPFAFAGRSESSRQTRTRAARSILRTAIALRSRGTGYLSPIIGTAWIEASQVLFDEITLIRTLRASGTFTNTDDAAILSLVQHATTAMADFGVNIPLTSFQVGKIQEGCRTF</sequence>
<evidence type="ECO:0000256" key="5">
    <source>
        <dbReference type="ARBA" id="ARBA00023242"/>
    </source>
</evidence>
<evidence type="ECO:0000256" key="2">
    <source>
        <dbReference type="ARBA" id="ARBA00022723"/>
    </source>
</evidence>
<keyword evidence="9" id="KW-1185">Reference proteome</keyword>
<evidence type="ECO:0000256" key="1">
    <source>
        <dbReference type="ARBA" id="ARBA00004123"/>
    </source>
</evidence>
<dbReference type="Pfam" id="PF04082">
    <property type="entry name" value="Fungal_trans"/>
    <property type="match status" value="1"/>
</dbReference>
<dbReference type="GO" id="GO:0005634">
    <property type="term" value="C:nucleus"/>
    <property type="evidence" value="ECO:0007669"/>
    <property type="project" value="UniProtKB-SubCell"/>
</dbReference>
<feature type="compositionally biased region" description="Polar residues" evidence="6">
    <location>
        <begin position="241"/>
        <end position="252"/>
    </location>
</feature>
<evidence type="ECO:0000313" key="8">
    <source>
        <dbReference type="EMBL" id="KAF9483268.1"/>
    </source>
</evidence>
<dbReference type="PROSITE" id="PS50048">
    <property type="entry name" value="ZN2_CY6_FUNGAL_2"/>
    <property type="match status" value="1"/>
</dbReference>
<evidence type="ECO:0000313" key="9">
    <source>
        <dbReference type="Proteomes" id="UP000807469"/>
    </source>
</evidence>
<dbReference type="InterPro" id="IPR001138">
    <property type="entry name" value="Zn2Cys6_DnaBD"/>
</dbReference>
<dbReference type="EMBL" id="MU155155">
    <property type="protein sequence ID" value="KAF9483268.1"/>
    <property type="molecule type" value="Genomic_DNA"/>
</dbReference>
<feature type="region of interest" description="Disordered" evidence="6">
    <location>
        <begin position="240"/>
        <end position="261"/>
    </location>
</feature>
<keyword evidence="5" id="KW-0539">Nucleus</keyword>
<dbReference type="InterPro" id="IPR007219">
    <property type="entry name" value="XnlR_reg_dom"/>
</dbReference>
<dbReference type="OrthoDB" id="2309723at2759"/>
<gene>
    <name evidence="8" type="ORF">BDN70DRAFT_873958</name>
</gene>
<evidence type="ECO:0000259" key="7">
    <source>
        <dbReference type="PROSITE" id="PS50048"/>
    </source>
</evidence>
<comment type="subcellular location">
    <subcellularLocation>
        <location evidence="1">Nucleus</location>
    </subcellularLocation>
</comment>
<dbReference type="Proteomes" id="UP000807469">
    <property type="component" value="Unassembled WGS sequence"/>
</dbReference>
<accession>A0A9P5Z9V6</accession>
<dbReference type="CDD" id="cd00067">
    <property type="entry name" value="GAL4"/>
    <property type="match status" value="1"/>
</dbReference>
<keyword evidence="3" id="KW-0805">Transcription regulation</keyword>
<feature type="domain" description="Zn(2)-C6 fungal-type" evidence="7">
    <location>
        <begin position="26"/>
        <end position="58"/>
    </location>
</feature>
<organism evidence="8 9">
    <name type="scientific">Pholiota conissans</name>
    <dbReference type="NCBI Taxonomy" id="109636"/>
    <lineage>
        <taxon>Eukaryota</taxon>
        <taxon>Fungi</taxon>
        <taxon>Dikarya</taxon>
        <taxon>Basidiomycota</taxon>
        <taxon>Agaricomycotina</taxon>
        <taxon>Agaricomycetes</taxon>
        <taxon>Agaricomycetidae</taxon>
        <taxon>Agaricales</taxon>
        <taxon>Agaricineae</taxon>
        <taxon>Strophariaceae</taxon>
        <taxon>Pholiota</taxon>
    </lineage>
</organism>
<protein>
    <recommendedName>
        <fullName evidence="7">Zn(2)-C6 fungal-type domain-containing protein</fullName>
    </recommendedName>
</protein>
<evidence type="ECO:0000256" key="4">
    <source>
        <dbReference type="ARBA" id="ARBA00023163"/>
    </source>
</evidence>
<dbReference type="SMART" id="SM00066">
    <property type="entry name" value="GAL4"/>
    <property type="match status" value="1"/>
</dbReference>
<dbReference type="GO" id="GO:0003677">
    <property type="term" value="F:DNA binding"/>
    <property type="evidence" value="ECO:0007669"/>
    <property type="project" value="InterPro"/>
</dbReference>
<dbReference type="AlphaFoldDB" id="A0A9P5Z9V6"/>
<dbReference type="InterPro" id="IPR036864">
    <property type="entry name" value="Zn2-C6_fun-type_DNA-bd_sf"/>
</dbReference>
<comment type="caution">
    <text evidence="8">The sequence shown here is derived from an EMBL/GenBank/DDBJ whole genome shotgun (WGS) entry which is preliminary data.</text>
</comment>
<evidence type="ECO:0000256" key="3">
    <source>
        <dbReference type="ARBA" id="ARBA00023015"/>
    </source>
</evidence>
<dbReference type="Pfam" id="PF00172">
    <property type="entry name" value="Zn_clus"/>
    <property type="match status" value="1"/>
</dbReference>
<proteinExistence type="predicted"/>
<dbReference type="PROSITE" id="PS00463">
    <property type="entry name" value="ZN2_CY6_FUNGAL_1"/>
    <property type="match status" value="1"/>
</dbReference>
<keyword evidence="4" id="KW-0804">Transcription</keyword>
<dbReference type="PANTHER" id="PTHR47338:SF29">
    <property type="entry name" value="ZN(2)-C6 FUNGAL-TYPE DOMAIN-CONTAINING PROTEIN"/>
    <property type="match status" value="1"/>
</dbReference>
<evidence type="ECO:0000256" key="6">
    <source>
        <dbReference type="SAM" id="MobiDB-lite"/>
    </source>
</evidence>
<reference evidence="8" key="1">
    <citation type="submission" date="2020-11" db="EMBL/GenBank/DDBJ databases">
        <authorList>
            <consortium name="DOE Joint Genome Institute"/>
            <person name="Ahrendt S."/>
            <person name="Riley R."/>
            <person name="Andreopoulos W."/>
            <person name="Labutti K."/>
            <person name="Pangilinan J."/>
            <person name="Ruiz-Duenas F.J."/>
            <person name="Barrasa J.M."/>
            <person name="Sanchez-Garcia M."/>
            <person name="Camarero S."/>
            <person name="Miyauchi S."/>
            <person name="Serrano A."/>
            <person name="Linde D."/>
            <person name="Babiker R."/>
            <person name="Drula E."/>
            <person name="Ayuso-Fernandez I."/>
            <person name="Pacheco R."/>
            <person name="Padilla G."/>
            <person name="Ferreira P."/>
            <person name="Barriuso J."/>
            <person name="Kellner H."/>
            <person name="Castanera R."/>
            <person name="Alfaro M."/>
            <person name="Ramirez L."/>
            <person name="Pisabarro A.G."/>
            <person name="Kuo A."/>
            <person name="Tritt A."/>
            <person name="Lipzen A."/>
            <person name="He G."/>
            <person name="Yan M."/>
            <person name="Ng V."/>
            <person name="Cullen D."/>
            <person name="Martin F."/>
            <person name="Rosso M.-N."/>
            <person name="Henrissat B."/>
            <person name="Hibbett D."/>
            <person name="Martinez A.T."/>
            <person name="Grigoriev I.V."/>
        </authorList>
    </citation>
    <scope>NUCLEOTIDE SEQUENCE</scope>
    <source>
        <strain evidence="8">CIRM-BRFM 674</strain>
    </source>
</reference>
<dbReference type="Gene3D" id="4.10.240.10">
    <property type="entry name" value="Zn(2)-C6 fungal-type DNA-binding domain"/>
    <property type="match status" value="1"/>
</dbReference>
<keyword evidence="2" id="KW-0479">Metal-binding</keyword>
<name>A0A9P5Z9V6_9AGAR</name>
<dbReference type="InterPro" id="IPR050815">
    <property type="entry name" value="TF_fung"/>
</dbReference>
<dbReference type="PANTHER" id="PTHR47338">
    <property type="entry name" value="ZN(II)2CYS6 TRANSCRIPTION FACTOR (EUROFUNG)-RELATED"/>
    <property type="match status" value="1"/>
</dbReference>
<dbReference type="GO" id="GO:0000981">
    <property type="term" value="F:DNA-binding transcription factor activity, RNA polymerase II-specific"/>
    <property type="evidence" value="ECO:0007669"/>
    <property type="project" value="InterPro"/>
</dbReference>